<keyword evidence="4" id="KW-0449">Lipoprotein</keyword>
<evidence type="ECO:0000256" key="2">
    <source>
        <dbReference type="SAM" id="MobiDB-lite"/>
    </source>
</evidence>
<reference evidence="4 5" key="1">
    <citation type="submission" date="2019-02" db="EMBL/GenBank/DDBJ databases">
        <title>Deep-cultivation of Planctomycetes and their phenomic and genomic characterization uncovers novel biology.</title>
        <authorList>
            <person name="Wiegand S."/>
            <person name="Jogler M."/>
            <person name="Boedeker C."/>
            <person name="Pinto D."/>
            <person name="Vollmers J."/>
            <person name="Rivas-Marin E."/>
            <person name="Kohn T."/>
            <person name="Peeters S.H."/>
            <person name="Heuer A."/>
            <person name="Rast P."/>
            <person name="Oberbeckmann S."/>
            <person name="Bunk B."/>
            <person name="Jeske O."/>
            <person name="Meyerdierks A."/>
            <person name="Storesund J.E."/>
            <person name="Kallscheuer N."/>
            <person name="Luecker S."/>
            <person name="Lage O.M."/>
            <person name="Pohl T."/>
            <person name="Merkel B.J."/>
            <person name="Hornburger P."/>
            <person name="Mueller R.-W."/>
            <person name="Bruemmer F."/>
            <person name="Labrenz M."/>
            <person name="Spormann A.M."/>
            <person name="Op Den Camp H."/>
            <person name="Overmann J."/>
            <person name="Amann R."/>
            <person name="Jetten M.S.M."/>
            <person name="Mascher T."/>
            <person name="Medema M.H."/>
            <person name="Devos D.P."/>
            <person name="Kaster A.-K."/>
            <person name="Ovreas L."/>
            <person name="Rohde M."/>
            <person name="Galperin M.Y."/>
            <person name="Jogler C."/>
        </authorList>
    </citation>
    <scope>NUCLEOTIDE SEQUENCE [LARGE SCALE GENOMIC DNA]</scope>
    <source>
        <strain evidence="4 5">Pan54</strain>
    </source>
</reference>
<dbReference type="OrthoDB" id="9806939at2"/>
<organism evidence="4 5">
    <name type="scientific">Rubinisphaera italica</name>
    <dbReference type="NCBI Taxonomy" id="2527969"/>
    <lineage>
        <taxon>Bacteria</taxon>
        <taxon>Pseudomonadati</taxon>
        <taxon>Planctomycetota</taxon>
        <taxon>Planctomycetia</taxon>
        <taxon>Planctomycetales</taxon>
        <taxon>Planctomycetaceae</taxon>
        <taxon>Rubinisphaera</taxon>
    </lineage>
</organism>
<dbReference type="SUPFAM" id="SSF111369">
    <property type="entry name" value="HlyD-like secretion proteins"/>
    <property type="match status" value="1"/>
</dbReference>
<dbReference type="Pfam" id="PF25973">
    <property type="entry name" value="BSH_CzcB"/>
    <property type="match status" value="1"/>
</dbReference>
<evidence type="ECO:0000256" key="1">
    <source>
        <dbReference type="SAM" id="Coils"/>
    </source>
</evidence>
<dbReference type="EMBL" id="SJPG01000001">
    <property type="protein sequence ID" value="TWT61965.1"/>
    <property type="molecule type" value="Genomic_DNA"/>
</dbReference>
<dbReference type="AlphaFoldDB" id="A0A5C5XII9"/>
<dbReference type="Proteomes" id="UP000316095">
    <property type="component" value="Unassembled WGS sequence"/>
</dbReference>
<feature type="coiled-coil region" evidence="1">
    <location>
        <begin position="108"/>
        <end position="159"/>
    </location>
</feature>
<dbReference type="Gene3D" id="1.10.287.470">
    <property type="entry name" value="Helix hairpin bin"/>
    <property type="match status" value="1"/>
</dbReference>
<evidence type="ECO:0000259" key="3">
    <source>
        <dbReference type="Pfam" id="PF25973"/>
    </source>
</evidence>
<dbReference type="GO" id="GO:0015562">
    <property type="term" value="F:efflux transmembrane transporter activity"/>
    <property type="evidence" value="ECO:0007669"/>
    <property type="project" value="TreeGrafter"/>
</dbReference>
<dbReference type="InterPro" id="IPR058647">
    <property type="entry name" value="BSH_CzcB-like"/>
</dbReference>
<dbReference type="PANTHER" id="PTHR30469">
    <property type="entry name" value="MULTIDRUG RESISTANCE PROTEIN MDTA"/>
    <property type="match status" value="1"/>
</dbReference>
<dbReference type="Gene3D" id="2.40.50.100">
    <property type="match status" value="1"/>
</dbReference>
<evidence type="ECO:0000313" key="5">
    <source>
        <dbReference type="Proteomes" id="UP000316095"/>
    </source>
</evidence>
<dbReference type="GO" id="GO:1990281">
    <property type="term" value="C:efflux pump complex"/>
    <property type="evidence" value="ECO:0007669"/>
    <property type="project" value="TreeGrafter"/>
</dbReference>
<gene>
    <name evidence="4" type="ORF">Pan54_27030</name>
</gene>
<feature type="region of interest" description="Disordered" evidence="2">
    <location>
        <begin position="341"/>
        <end position="375"/>
    </location>
</feature>
<dbReference type="Gene3D" id="2.40.30.170">
    <property type="match status" value="1"/>
</dbReference>
<evidence type="ECO:0000313" key="4">
    <source>
        <dbReference type="EMBL" id="TWT61965.1"/>
    </source>
</evidence>
<dbReference type="RefSeq" id="WP_146503881.1">
    <property type="nucleotide sequence ID" value="NZ_SJPG01000001.1"/>
</dbReference>
<keyword evidence="1" id="KW-0175">Coiled coil</keyword>
<keyword evidence="5" id="KW-1185">Reference proteome</keyword>
<accession>A0A5C5XII9</accession>
<feature type="domain" description="CzcB-like barrel-sandwich hybrid" evidence="3">
    <location>
        <begin position="70"/>
        <end position="191"/>
    </location>
</feature>
<comment type="caution">
    <text evidence="4">The sequence shown here is derived from an EMBL/GenBank/DDBJ whole genome shotgun (WGS) entry which is preliminary data.</text>
</comment>
<sequence>MRSYAYPVMIYGIVLTSCLLMPVNSCTAQPAADPSLPSGTQLVIKRDAIHLISPDQFRVPISLKPTRQLDVRSLVEGIVQNVRVKTGAKVSAQEEVLRIESAKATKLLERAKANVKAATLRRDLAKTQVGEGKQPQAALDLAEAELDVAEVDLDLAQLNFDNTSVRAPFQGEILQVNAVQGAFVNEGDLLMSLRDSSELSVRIPVNRNDVKAGDQMEVTLDNGSVSGTVQTILPLTEEWQALRQLVDTAAIAVVVIDNKSGKYHDGQTAYSNIVPRQPVIELANTSLNNSETGTRIVQVIRDHVVRDIEVELLGPVGEGRSYVTGPLQDRDELITESSQSLVDGTVVIPANPAKPDSTPQKPGNTPATPGNSPAF</sequence>
<feature type="compositionally biased region" description="Polar residues" evidence="2">
    <location>
        <begin position="357"/>
        <end position="375"/>
    </location>
</feature>
<dbReference type="PROSITE" id="PS51257">
    <property type="entry name" value="PROKAR_LIPOPROTEIN"/>
    <property type="match status" value="1"/>
</dbReference>
<name>A0A5C5XII9_9PLAN</name>
<proteinExistence type="predicted"/>
<protein>
    <submittedName>
        <fullName evidence="4">Periplasmic multidrug efflux lipoprotein</fullName>
    </submittedName>
</protein>